<dbReference type="AlphaFoldDB" id="A0A4Y2DLG0"/>
<keyword evidence="3" id="KW-1185">Reference proteome</keyword>
<dbReference type="OrthoDB" id="6473522at2759"/>
<evidence type="ECO:0000313" key="2">
    <source>
        <dbReference type="EMBL" id="GBM16836.1"/>
    </source>
</evidence>
<dbReference type="EMBL" id="BGPR01000379">
    <property type="protein sequence ID" value="GBM16836.1"/>
    <property type="molecule type" value="Genomic_DNA"/>
</dbReference>
<protein>
    <recommendedName>
        <fullName evidence="1">RNase H type-1 domain-containing protein</fullName>
    </recommendedName>
</protein>
<dbReference type="GO" id="GO:0003676">
    <property type="term" value="F:nucleic acid binding"/>
    <property type="evidence" value="ECO:0007669"/>
    <property type="project" value="InterPro"/>
</dbReference>
<dbReference type="CDD" id="cd09276">
    <property type="entry name" value="Rnase_HI_RT_non_LTR"/>
    <property type="match status" value="1"/>
</dbReference>
<accession>A0A4Y2DLG0</accession>
<organism evidence="2 3">
    <name type="scientific">Araneus ventricosus</name>
    <name type="common">Orbweaver spider</name>
    <name type="synonym">Epeira ventricosa</name>
    <dbReference type="NCBI Taxonomy" id="182803"/>
    <lineage>
        <taxon>Eukaryota</taxon>
        <taxon>Metazoa</taxon>
        <taxon>Ecdysozoa</taxon>
        <taxon>Arthropoda</taxon>
        <taxon>Chelicerata</taxon>
        <taxon>Arachnida</taxon>
        <taxon>Araneae</taxon>
        <taxon>Araneomorphae</taxon>
        <taxon>Entelegynae</taxon>
        <taxon>Araneoidea</taxon>
        <taxon>Araneidae</taxon>
        <taxon>Araneus</taxon>
    </lineage>
</organism>
<dbReference type="PROSITE" id="PS50879">
    <property type="entry name" value="RNASE_H_1"/>
    <property type="match status" value="1"/>
</dbReference>
<comment type="caution">
    <text evidence="2">The sequence shown here is derived from an EMBL/GenBank/DDBJ whole genome shotgun (WGS) entry which is preliminary data.</text>
</comment>
<dbReference type="Pfam" id="PF00075">
    <property type="entry name" value="RNase_H"/>
    <property type="match status" value="1"/>
</dbReference>
<dbReference type="Proteomes" id="UP000499080">
    <property type="component" value="Unassembled WGS sequence"/>
</dbReference>
<dbReference type="SUPFAM" id="SSF53098">
    <property type="entry name" value="Ribonuclease H-like"/>
    <property type="match status" value="1"/>
</dbReference>
<dbReference type="GO" id="GO:0004523">
    <property type="term" value="F:RNA-DNA hybrid ribonuclease activity"/>
    <property type="evidence" value="ECO:0007669"/>
    <property type="project" value="InterPro"/>
</dbReference>
<dbReference type="InterPro" id="IPR012337">
    <property type="entry name" value="RNaseH-like_sf"/>
</dbReference>
<dbReference type="InterPro" id="IPR002156">
    <property type="entry name" value="RNaseH_domain"/>
</dbReference>
<dbReference type="Gene3D" id="3.30.420.10">
    <property type="entry name" value="Ribonuclease H-like superfamily/Ribonuclease H"/>
    <property type="match status" value="1"/>
</dbReference>
<proteinExistence type="predicted"/>
<feature type="domain" description="RNase H type-1" evidence="1">
    <location>
        <begin position="194"/>
        <end position="322"/>
    </location>
</feature>
<evidence type="ECO:0000259" key="1">
    <source>
        <dbReference type="PROSITE" id="PS50879"/>
    </source>
</evidence>
<gene>
    <name evidence="2" type="ORF">AVEN_9415_1</name>
</gene>
<evidence type="ECO:0000313" key="3">
    <source>
        <dbReference type="Proteomes" id="UP000499080"/>
    </source>
</evidence>
<reference evidence="2 3" key="1">
    <citation type="journal article" date="2019" name="Sci. Rep.">
        <title>Orb-weaving spider Araneus ventricosus genome elucidates the spidroin gene catalogue.</title>
        <authorList>
            <person name="Kono N."/>
            <person name="Nakamura H."/>
            <person name="Ohtoshi R."/>
            <person name="Moran D.A.P."/>
            <person name="Shinohara A."/>
            <person name="Yoshida Y."/>
            <person name="Fujiwara M."/>
            <person name="Mori M."/>
            <person name="Tomita M."/>
            <person name="Arakawa K."/>
        </authorList>
    </citation>
    <scope>NUCLEOTIDE SEQUENCE [LARGE SCALE GENOMIC DNA]</scope>
</reference>
<sequence>MLNTSNPTHTSYTGTSSLLYLTLCSTSIYHQVDCFVSDSTPESDHNPVVITWSLLGQFSKTIKTIDWNSFMTHFSEILSSTNSDLHTVMRKVSVIIKNNTKHTVLPVANDTHSPLFRQSSNPCIQLNREDQEDCAGLFTDLNITFDQTITLPNILDVLHNDICEIHLTSFGFQDKAQPTSMIKALFEETISEEFQDYFIIATDASKSQFYTSIVGTSNLRSFSFRIHPINSIFTAEALAICQAIDDLSVPDSNLLILTDSFSVLQALKNLTIKSPKVILRLTHKILMRVKLNKKNIALIWTPGHSSITWNERADSLTKNVTESDLYIEWIAMEDFVHTIVNFLFKHRLKTFEIANI</sequence>
<name>A0A4Y2DLG0_ARAVE</name>
<dbReference type="InterPro" id="IPR036397">
    <property type="entry name" value="RNaseH_sf"/>
</dbReference>